<gene>
    <name evidence="1" type="ORF">GT747_00275</name>
    <name evidence="2" type="ORF">SAMN05444424_1880</name>
</gene>
<dbReference type="InterPro" id="IPR023204">
    <property type="entry name" value="SP1917_dom_sf"/>
</dbReference>
<accession>A0AAQ1ME96</accession>
<dbReference type="Pfam" id="PF09966">
    <property type="entry name" value="DUF2200"/>
    <property type="match status" value="1"/>
</dbReference>
<dbReference type="RefSeq" id="WP_044993102.1">
    <property type="nucleotide sequence ID" value="NZ_FQVY01000002.1"/>
</dbReference>
<comment type="caution">
    <text evidence="2">The sequence shown here is derived from an EMBL/GenBank/DDBJ whole genome shotgun (WGS) entry which is preliminary data.</text>
</comment>
<evidence type="ECO:0000313" key="3">
    <source>
        <dbReference type="Proteomes" id="UP000184089"/>
    </source>
</evidence>
<reference evidence="2" key="1">
    <citation type="submission" date="2016-11" db="EMBL/GenBank/DDBJ databases">
        <authorList>
            <person name="Varghese N."/>
            <person name="Submissions S."/>
        </authorList>
    </citation>
    <scope>NUCLEOTIDE SEQUENCE</scope>
    <source>
        <strain evidence="2">DSM 4029</strain>
    </source>
</reference>
<dbReference type="AlphaFoldDB" id="A0AAQ1ME96"/>
<dbReference type="EMBL" id="WWVX01000001">
    <property type="protein sequence ID" value="MZL68210.1"/>
    <property type="molecule type" value="Genomic_DNA"/>
</dbReference>
<protein>
    <submittedName>
        <fullName evidence="1">DUF2200 family protein</fullName>
    </submittedName>
</protein>
<sequence>MGRQMVEQMPFSKIYPLLVNKAVRKGRTKGEVDEVICWLTGYSQGEIDTLAAGGGSYAAFFEGAPRMNPDRETISGTVCGVRVEAVEDPLLREIRRLDKLVDELAKGRPLDAVLRAQ</sequence>
<organism evidence="2 3">
    <name type="scientific">Bittarella massiliensis</name>
    <name type="common">ex Durand et al. 2017</name>
    <dbReference type="NCBI Taxonomy" id="1720313"/>
    <lineage>
        <taxon>Bacteria</taxon>
        <taxon>Bacillati</taxon>
        <taxon>Bacillota</taxon>
        <taxon>Clostridia</taxon>
        <taxon>Eubacteriales</taxon>
        <taxon>Oscillospiraceae</taxon>
        <taxon>Bittarella (ex Durand et al. 2017)</taxon>
    </lineage>
</organism>
<dbReference type="InterPro" id="IPR014580">
    <property type="entry name" value="UCP033199"/>
</dbReference>
<keyword evidence="4" id="KW-1185">Reference proteome</keyword>
<reference evidence="3" key="2">
    <citation type="submission" date="2016-11" db="EMBL/GenBank/DDBJ databases">
        <authorList>
            <person name="Jaros S."/>
            <person name="Januszkiewicz K."/>
            <person name="Wedrychowicz H."/>
        </authorList>
    </citation>
    <scope>NUCLEOTIDE SEQUENCE [LARGE SCALE GENOMIC DNA]</scope>
    <source>
        <strain evidence="3">DSM 4029</strain>
    </source>
</reference>
<evidence type="ECO:0000313" key="1">
    <source>
        <dbReference type="EMBL" id="MZL68210.1"/>
    </source>
</evidence>
<evidence type="ECO:0000313" key="2">
    <source>
        <dbReference type="EMBL" id="SHG20843.1"/>
    </source>
</evidence>
<dbReference type="EMBL" id="FQVY01000002">
    <property type="protein sequence ID" value="SHG20843.1"/>
    <property type="molecule type" value="Genomic_DNA"/>
</dbReference>
<dbReference type="Proteomes" id="UP000184089">
    <property type="component" value="Unassembled WGS sequence"/>
</dbReference>
<dbReference type="Gene3D" id="1.10.8.290">
    <property type="entry name" value="uncharacterized protein sp1917 domain"/>
    <property type="match status" value="1"/>
</dbReference>
<reference evidence="1 4" key="3">
    <citation type="journal article" date="2019" name="Nat. Med.">
        <title>A library of human gut bacterial isolates paired with longitudinal multiomics data enables mechanistic microbiome research.</title>
        <authorList>
            <person name="Poyet M."/>
            <person name="Groussin M."/>
            <person name="Gibbons S.M."/>
            <person name="Avila-Pacheco J."/>
            <person name="Jiang X."/>
            <person name="Kearney S.M."/>
            <person name="Perrotta A.R."/>
            <person name="Berdy B."/>
            <person name="Zhao S."/>
            <person name="Lieberman T.D."/>
            <person name="Swanson P.K."/>
            <person name="Smith M."/>
            <person name="Roesemann S."/>
            <person name="Alexander J.E."/>
            <person name="Rich S.A."/>
            <person name="Livny J."/>
            <person name="Vlamakis H."/>
            <person name="Clish C."/>
            <person name="Bullock K."/>
            <person name="Deik A."/>
            <person name="Scott J."/>
            <person name="Pierce K.A."/>
            <person name="Xavier R.J."/>
            <person name="Alm E.J."/>
        </authorList>
    </citation>
    <scope>NUCLEOTIDE SEQUENCE [LARGE SCALE GENOMIC DNA]</scope>
    <source>
        <strain evidence="1 4">BIOML-A2</strain>
    </source>
</reference>
<name>A0AAQ1ME96_9FIRM</name>
<proteinExistence type="predicted"/>
<evidence type="ECO:0000313" key="4">
    <source>
        <dbReference type="Proteomes" id="UP000474718"/>
    </source>
</evidence>
<dbReference type="Proteomes" id="UP000474718">
    <property type="component" value="Unassembled WGS sequence"/>
</dbReference>